<evidence type="ECO:0000256" key="1">
    <source>
        <dbReference type="ARBA" id="ARBA00001941"/>
    </source>
</evidence>
<dbReference type="SUPFAM" id="SSF55031">
    <property type="entry name" value="Bacterial exopeptidase dimerisation domain"/>
    <property type="match status" value="1"/>
</dbReference>
<comment type="caution">
    <text evidence="9">The sequence shown here is derived from an EMBL/GenBank/DDBJ whole genome shotgun (WGS) entry which is preliminary data.</text>
</comment>
<comment type="cofactor">
    <cofactor evidence="1">
        <name>Co(2+)</name>
        <dbReference type="ChEBI" id="CHEBI:48828"/>
    </cofactor>
</comment>
<keyword evidence="5" id="KW-0378">Hydrolase</keyword>
<evidence type="ECO:0000259" key="8">
    <source>
        <dbReference type="Pfam" id="PF07687"/>
    </source>
</evidence>
<accession>A0ABP4G8R9</accession>
<dbReference type="Proteomes" id="UP001500943">
    <property type="component" value="Unassembled WGS sequence"/>
</dbReference>
<dbReference type="SUPFAM" id="SSF53187">
    <property type="entry name" value="Zn-dependent exopeptidases"/>
    <property type="match status" value="1"/>
</dbReference>
<evidence type="ECO:0000256" key="6">
    <source>
        <dbReference type="ARBA" id="ARBA00022833"/>
    </source>
</evidence>
<name>A0ABP4G8R9_9MICO</name>
<dbReference type="EMBL" id="BAAAKW010000014">
    <property type="protein sequence ID" value="GAA1209020.1"/>
    <property type="molecule type" value="Genomic_DNA"/>
</dbReference>
<keyword evidence="6" id="KW-0862">Zinc</keyword>
<dbReference type="NCBIfam" id="TIGR01910">
    <property type="entry name" value="DapE-ArgE"/>
    <property type="match status" value="1"/>
</dbReference>
<dbReference type="InterPro" id="IPR002933">
    <property type="entry name" value="Peptidase_M20"/>
</dbReference>
<gene>
    <name evidence="9" type="ORF">GCM10009655_05100</name>
</gene>
<dbReference type="InterPro" id="IPR036264">
    <property type="entry name" value="Bact_exopeptidase_dim_dom"/>
</dbReference>
<dbReference type="PANTHER" id="PTHR43808">
    <property type="entry name" value="ACETYLORNITHINE DEACETYLASE"/>
    <property type="match status" value="1"/>
</dbReference>
<keyword evidence="7" id="KW-0170">Cobalt</keyword>
<evidence type="ECO:0000313" key="10">
    <source>
        <dbReference type="Proteomes" id="UP001500943"/>
    </source>
</evidence>
<feature type="domain" description="Peptidase M20 dimerisation" evidence="8">
    <location>
        <begin position="173"/>
        <end position="277"/>
    </location>
</feature>
<dbReference type="Pfam" id="PF01546">
    <property type="entry name" value="Peptidase_M20"/>
    <property type="match status" value="1"/>
</dbReference>
<dbReference type="InterPro" id="IPR011650">
    <property type="entry name" value="Peptidase_M20_dimer"/>
</dbReference>
<reference evidence="10" key="1">
    <citation type="journal article" date="2019" name="Int. J. Syst. Evol. Microbiol.">
        <title>The Global Catalogue of Microorganisms (GCM) 10K type strain sequencing project: providing services to taxonomists for standard genome sequencing and annotation.</title>
        <authorList>
            <consortium name="The Broad Institute Genomics Platform"/>
            <consortium name="The Broad Institute Genome Sequencing Center for Infectious Disease"/>
            <person name="Wu L."/>
            <person name="Ma J."/>
        </authorList>
    </citation>
    <scope>NUCLEOTIDE SEQUENCE [LARGE SCALE GENOMIC DNA]</scope>
    <source>
        <strain evidence="10">JCM 12762</strain>
    </source>
</reference>
<dbReference type="PANTHER" id="PTHR43808:SF25">
    <property type="entry name" value="PEPTIDASE M20 DIMERISATION DOMAIN-CONTAINING PROTEIN"/>
    <property type="match status" value="1"/>
</dbReference>
<evidence type="ECO:0000313" key="9">
    <source>
        <dbReference type="EMBL" id="GAA1209020.1"/>
    </source>
</evidence>
<dbReference type="Pfam" id="PF07687">
    <property type="entry name" value="M20_dimer"/>
    <property type="match status" value="1"/>
</dbReference>
<dbReference type="InterPro" id="IPR010182">
    <property type="entry name" value="ArgE/DapE"/>
</dbReference>
<evidence type="ECO:0000256" key="4">
    <source>
        <dbReference type="ARBA" id="ARBA00022723"/>
    </source>
</evidence>
<dbReference type="InterPro" id="IPR050072">
    <property type="entry name" value="Peptidase_M20A"/>
</dbReference>
<evidence type="ECO:0000256" key="2">
    <source>
        <dbReference type="ARBA" id="ARBA00001947"/>
    </source>
</evidence>
<sequence>MPATQHPVVTLLEDLIRIDSSNPDLVPGAPGESAIADYVTSWLSERGFDCHRLEKTPGRPSIVAISRGTGGGRSIMLNGHLDTVSLGSFETDGLLPEHRDGNVYGRGAYDMKSGIAAIMVAAEAATAQPHAGDLVLALVADEEFASAGTEEVLRHYTTDCAIVVEPSGLDVVTAHRGFAWFEVTIHGRAAHGSRRDLGSDAIVKAGAFLTALGQHDVELSQRTSHPMLGTGNIHASVITGGEEQSSYPASCTIALERRTLPGENSVTVEAELRGILDMIASGDADFKYSVSAGLERNPFSVESNEPVVASLIAAATNNLGATPSVRGEPFWTDCALLSDAGIPTVLFGVDGGGAHAAEEWVTVRSLVALTNTLEEVIMNVTDGPGSGR</sequence>
<evidence type="ECO:0000256" key="7">
    <source>
        <dbReference type="ARBA" id="ARBA00023285"/>
    </source>
</evidence>
<comment type="cofactor">
    <cofactor evidence="2">
        <name>Zn(2+)</name>
        <dbReference type="ChEBI" id="CHEBI:29105"/>
    </cofactor>
</comment>
<protein>
    <submittedName>
        <fullName evidence="9">ArgE/DapE family deacylase</fullName>
    </submittedName>
</protein>
<keyword evidence="4" id="KW-0479">Metal-binding</keyword>
<comment type="similarity">
    <text evidence="3">Belongs to the peptidase M20A family.</text>
</comment>
<dbReference type="Gene3D" id="3.30.70.360">
    <property type="match status" value="1"/>
</dbReference>
<dbReference type="Gene3D" id="3.40.630.10">
    <property type="entry name" value="Zn peptidases"/>
    <property type="match status" value="1"/>
</dbReference>
<keyword evidence="10" id="KW-1185">Reference proteome</keyword>
<evidence type="ECO:0000256" key="5">
    <source>
        <dbReference type="ARBA" id="ARBA00022801"/>
    </source>
</evidence>
<proteinExistence type="inferred from homology"/>
<dbReference type="RefSeq" id="WP_343922890.1">
    <property type="nucleotide sequence ID" value="NZ_BAAAKW010000014.1"/>
</dbReference>
<evidence type="ECO:0000256" key="3">
    <source>
        <dbReference type="ARBA" id="ARBA00006247"/>
    </source>
</evidence>
<organism evidence="9 10">
    <name type="scientific">Rhodoglobus aureus</name>
    <dbReference type="NCBI Taxonomy" id="191497"/>
    <lineage>
        <taxon>Bacteria</taxon>
        <taxon>Bacillati</taxon>
        <taxon>Actinomycetota</taxon>
        <taxon>Actinomycetes</taxon>
        <taxon>Micrococcales</taxon>
        <taxon>Microbacteriaceae</taxon>
        <taxon>Rhodoglobus</taxon>
    </lineage>
</organism>